<dbReference type="GO" id="GO:0005737">
    <property type="term" value="C:cytoplasm"/>
    <property type="evidence" value="ECO:0000318"/>
    <property type="project" value="GO_Central"/>
</dbReference>
<dbReference type="FunCoup" id="A2G182">
    <property type="interactions" value="406"/>
</dbReference>
<proteinExistence type="inferred from homology"/>
<dbReference type="MEROPS" id="C14.A07"/>
<dbReference type="Gene3D" id="3.40.50.12660">
    <property type="match status" value="1"/>
</dbReference>
<gene>
    <name evidence="3" type="ORF">TVAG_261210</name>
</gene>
<evidence type="ECO:0000256" key="1">
    <source>
        <dbReference type="ARBA" id="ARBA00009005"/>
    </source>
</evidence>
<name>A2G182_TRIV3</name>
<dbReference type="KEGG" id="tva:4746746"/>
<dbReference type="InterPro" id="IPR011600">
    <property type="entry name" value="Pept_C14_caspase"/>
</dbReference>
<dbReference type="AlphaFoldDB" id="A2G182"/>
<comment type="similarity">
    <text evidence="1">Belongs to the peptidase C14B family.</text>
</comment>
<reference evidence="3" key="1">
    <citation type="submission" date="2006-10" db="EMBL/GenBank/DDBJ databases">
        <authorList>
            <person name="Amadeo P."/>
            <person name="Zhao Q."/>
            <person name="Wortman J."/>
            <person name="Fraser-Liggett C."/>
            <person name="Carlton J."/>
        </authorList>
    </citation>
    <scope>NUCLEOTIDE SEQUENCE</scope>
    <source>
        <strain evidence="3">G3</strain>
    </source>
</reference>
<evidence type="ECO:0000313" key="3">
    <source>
        <dbReference type="EMBL" id="EAX89076.1"/>
    </source>
</evidence>
<accession>A2G182</accession>
<dbReference type="Proteomes" id="UP000001542">
    <property type="component" value="Unassembled WGS sequence"/>
</dbReference>
<dbReference type="InterPro" id="IPR029030">
    <property type="entry name" value="Caspase-like_dom_sf"/>
</dbReference>
<dbReference type="OrthoDB" id="3223806at2759"/>
<evidence type="ECO:0000313" key="4">
    <source>
        <dbReference type="Proteomes" id="UP000001542"/>
    </source>
</evidence>
<keyword evidence="4" id="KW-1185">Reference proteome</keyword>
<dbReference type="PANTHER" id="PTHR48104:SF30">
    <property type="entry name" value="METACASPASE-1"/>
    <property type="match status" value="1"/>
</dbReference>
<dbReference type="RefSeq" id="XP_001302006.1">
    <property type="nucleotide sequence ID" value="XM_001302005.1"/>
</dbReference>
<dbReference type="GO" id="GO:0006508">
    <property type="term" value="P:proteolysis"/>
    <property type="evidence" value="ECO:0000318"/>
    <property type="project" value="GO_Central"/>
</dbReference>
<organism evidence="3 4">
    <name type="scientific">Trichomonas vaginalis (strain ATCC PRA-98 / G3)</name>
    <dbReference type="NCBI Taxonomy" id="412133"/>
    <lineage>
        <taxon>Eukaryota</taxon>
        <taxon>Metamonada</taxon>
        <taxon>Parabasalia</taxon>
        <taxon>Trichomonadida</taxon>
        <taxon>Trichomonadidae</taxon>
        <taxon>Trichomonas</taxon>
    </lineage>
</organism>
<dbReference type="SMR" id="A2G182"/>
<sequence length="290" mass="33056">MGSIISCVRNNQVLIRLVARVLMSQLGLNFNLDQWHSARYEGDMETHLQNIRSIATDLSQTDKSQIKTQSRCVFICVNTYVASNLTLGVGPMNDGLNVAESMNKREWPIFFIHNPTQAQYLEWLAFFLQNTTTELITYYTGHGTQLDGTDRQEESGKDEAYVFENGSEVECLRDDDLQKCVVKNKTNTNCKCVFLSDCCHSGTIWDLNKSNSPQNCLSISAAADKQTAKQTQVESKEQGIFTYYLFKFLEEDSTYTPNQLKDNMLPYLKKFDQNYTLQTTTPSLVDQSFL</sequence>
<dbReference type="VEuPathDB" id="TrichDB:TVAG_261210"/>
<evidence type="ECO:0000259" key="2">
    <source>
        <dbReference type="Pfam" id="PF00656"/>
    </source>
</evidence>
<feature type="domain" description="Peptidase C14 caspase" evidence="2">
    <location>
        <begin position="71"/>
        <end position="253"/>
    </location>
</feature>
<dbReference type="InterPro" id="IPR050452">
    <property type="entry name" value="Metacaspase"/>
</dbReference>
<dbReference type="GO" id="GO:0004197">
    <property type="term" value="F:cysteine-type endopeptidase activity"/>
    <property type="evidence" value="ECO:0000318"/>
    <property type="project" value="GO_Central"/>
</dbReference>
<dbReference type="Pfam" id="PF00656">
    <property type="entry name" value="Peptidase_C14"/>
    <property type="match status" value="1"/>
</dbReference>
<dbReference type="SUPFAM" id="SSF52129">
    <property type="entry name" value="Caspase-like"/>
    <property type="match status" value="1"/>
</dbReference>
<dbReference type="VEuPathDB" id="TrichDB:TVAGG3_0559320"/>
<dbReference type="PANTHER" id="PTHR48104">
    <property type="entry name" value="METACASPASE-4"/>
    <property type="match status" value="1"/>
</dbReference>
<dbReference type="InParanoid" id="A2G182"/>
<protein>
    <submittedName>
        <fullName evidence="3">Clan CD, family C14, metacaspase-like cysteine peptidase</fullName>
    </submittedName>
</protein>
<dbReference type="EMBL" id="DS114236">
    <property type="protein sequence ID" value="EAX89076.1"/>
    <property type="molecule type" value="Genomic_DNA"/>
</dbReference>
<reference evidence="3" key="2">
    <citation type="journal article" date="2007" name="Science">
        <title>Draft genome sequence of the sexually transmitted pathogen Trichomonas vaginalis.</title>
        <authorList>
            <person name="Carlton J.M."/>
            <person name="Hirt R.P."/>
            <person name="Silva J.C."/>
            <person name="Delcher A.L."/>
            <person name="Schatz M."/>
            <person name="Zhao Q."/>
            <person name="Wortman J.R."/>
            <person name="Bidwell S.L."/>
            <person name="Alsmark U.C.M."/>
            <person name="Besteiro S."/>
            <person name="Sicheritz-Ponten T."/>
            <person name="Noel C.J."/>
            <person name="Dacks J.B."/>
            <person name="Foster P.G."/>
            <person name="Simillion C."/>
            <person name="Van de Peer Y."/>
            <person name="Miranda-Saavedra D."/>
            <person name="Barton G.J."/>
            <person name="Westrop G.D."/>
            <person name="Mueller S."/>
            <person name="Dessi D."/>
            <person name="Fiori P.L."/>
            <person name="Ren Q."/>
            <person name="Paulsen I."/>
            <person name="Zhang H."/>
            <person name="Bastida-Corcuera F.D."/>
            <person name="Simoes-Barbosa A."/>
            <person name="Brown M.T."/>
            <person name="Hayes R.D."/>
            <person name="Mukherjee M."/>
            <person name="Okumura C.Y."/>
            <person name="Schneider R."/>
            <person name="Smith A.J."/>
            <person name="Vanacova S."/>
            <person name="Villalvazo M."/>
            <person name="Haas B.J."/>
            <person name="Pertea M."/>
            <person name="Feldblyum T.V."/>
            <person name="Utterback T.R."/>
            <person name="Shu C.L."/>
            <person name="Osoegawa K."/>
            <person name="de Jong P.J."/>
            <person name="Hrdy I."/>
            <person name="Horvathova L."/>
            <person name="Zubacova Z."/>
            <person name="Dolezal P."/>
            <person name="Malik S.B."/>
            <person name="Logsdon J.M. Jr."/>
            <person name="Henze K."/>
            <person name="Gupta A."/>
            <person name="Wang C.C."/>
            <person name="Dunne R.L."/>
            <person name="Upcroft J.A."/>
            <person name="Upcroft P."/>
            <person name="White O."/>
            <person name="Salzberg S.L."/>
            <person name="Tang P."/>
            <person name="Chiu C.-H."/>
            <person name="Lee Y.-S."/>
            <person name="Embley T.M."/>
            <person name="Coombs G.H."/>
            <person name="Mottram J.C."/>
            <person name="Tachezy J."/>
            <person name="Fraser-Liggett C.M."/>
            <person name="Johnson P.J."/>
        </authorList>
    </citation>
    <scope>NUCLEOTIDE SEQUENCE [LARGE SCALE GENOMIC DNA]</scope>
    <source>
        <strain evidence="3">G3</strain>
    </source>
</reference>